<comment type="catalytic activity">
    <reaction evidence="10">
        <text>phosphate(in) + H(+)(in) = phosphate(out) + H(+)(out)</text>
        <dbReference type="Rhea" id="RHEA:29939"/>
        <dbReference type="ChEBI" id="CHEBI:15378"/>
        <dbReference type="ChEBI" id="CHEBI:43474"/>
    </reaction>
</comment>
<dbReference type="AlphaFoldDB" id="A0A4Q2RBJ1"/>
<protein>
    <recommendedName>
        <fullName evidence="11">Phosphate transporter</fullName>
    </recommendedName>
</protein>
<name>A0A4Q2RBJ1_9HYPH</name>
<feature type="transmembrane region" description="Helical" evidence="11">
    <location>
        <begin position="92"/>
        <end position="114"/>
    </location>
</feature>
<dbReference type="Pfam" id="PF01384">
    <property type="entry name" value="PHO4"/>
    <property type="match status" value="1"/>
</dbReference>
<dbReference type="PANTHER" id="PTHR11101:SF65">
    <property type="entry name" value="LOW-AFFINITY INORGANIC PHOSPHATE TRANSPORTER PITA-RELATED"/>
    <property type="match status" value="1"/>
</dbReference>
<evidence type="ECO:0000256" key="2">
    <source>
        <dbReference type="ARBA" id="ARBA00005342"/>
    </source>
</evidence>
<dbReference type="GO" id="GO:0035435">
    <property type="term" value="P:phosphate ion transmembrane transport"/>
    <property type="evidence" value="ECO:0007669"/>
    <property type="project" value="TreeGrafter"/>
</dbReference>
<comment type="caution">
    <text evidence="12">The sequence shown here is derived from an EMBL/GenBank/DDBJ whole genome shotgun (WGS) entry which is preliminary data.</text>
</comment>
<comment type="subcellular location">
    <subcellularLocation>
        <location evidence="1">Cell membrane</location>
        <topology evidence="1">Multi-pass membrane protein</topology>
    </subcellularLocation>
    <subcellularLocation>
        <location evidence="11">Membrane</location>
        <topology evidence="11">Multi-pass membrane protein</topology>
    </subcellularLocation>
</comment>
<evidence type="ECO:0000256" key="4">
    <source>
        <dbReference type="ARBA" id="ARBA00022475"/>
    </source>
</evidence>
<dbReference type="EMBL" id="QYBC01000012">
    <property type="protein sequence ID" value="RYB03889.1"/>
    <property type="molecule type" value="Genomic_DNA"/>
</dbReference>
<keyword evidence="5 11" id="KW-0592">Phosphate transport</keyword>
<evidence type="ECO:0000256" key="5">
    <source>
        <dbReference type="ARBA" id="ARBA00022592"/>
    </source>
</evidence>
<keyword evidence="3 11" id="KW-0813">Transport</keyword>
<keyword evidence="13" id="KW-1185">Reference proteome</keyword>
<organism evidence="12 13">
    <name type="scientific">Lichenibacterium ramalinae</name>
    <dbReference type="NCBI Taxonomy" id="2316527"/>
    <lineage>
        <taxon>Bacteria</taxon>
        <taxon>Pseudomonadati</taxon>
        <taxon>Pseudomonadota</taxon>
        <taxon>Alphaproteobacteria</taxon>
        <taxon>Hyphomicrobiales</taxon>
        <taxon>Lichenihabitantaceae</taxon>
        <taxon>Lichenibacterium</taxon>
    </lineage>
</organism>
<evidence type="ECO:0000256" key="6">
    <source>
        <dbReference type="ARBA" id="ARBA00022692"/>
    </source>
</evidence>
<dbReference type="GO" id="GO:0005315">
    <property type="term" value="F:phosphate transmembrane transporter activity"/>
    <property type="evidence" value="ECO:0007669"/>
    <property type="project" value="InterPro"/>
</dbReference>
<dbReference type="Proteomes" id="UP000289411">
    <property type="component" value="Unassembled WGS sequence"/>
</dbReference>
<dbReference type="InterPro" id="IPR001204">
    <property type="entry name" value="Phos_transporter"/>
</dbReference>
<reference evidence="12 13" key="1">
    <citation type="submission" date="2018-09" db="EMBL/GenBank/DDBJ databases">
        <authorList>
            <person name="Grouzdev D.S."/>
            <person name="Krutkina M.S."/>
        </authorList>
    </citation>
    <scope>NUCLEOTIDE SEQUENCE [LARGE SCALE GENOMIC DNA]</scope>
    <source>
        <strain evidence="12 13">RmlP001</strain>
    </source>
</reference>
<evidence type="ECO:0000313" key="13">
    <source>
        <dbReference type="Proteomes" id="UP000289411"/>
    </source>
</evidence>
<evidence type="ECO:0000256" key="11">
    <source>
        <dbReference type="RuleBase" id="RU363058"/>
    </source>
</evidence>
<keyword evidence="6 11" id="KW-0812">Transmembrane</keyword>
<evidence type="ECO:0000256" key="7">
    <source>
        <dbReference type="ARBA" id="ARBA00022847"/>
    </source>
</evidence>
<reference evidence="12 13" key="2">
    <citation type="submission" date="2019-02" db="EMBL/GenBank/DDBJ databases">
        <title>'Lichenibacterium ramalinii' gen. nov. sp. nov., 'Lichenibacterium minor' gen. nov. sp. nov.</title>
        <authorList>
            <person name="Pankratov T."/>
        </authorList>
    </citation>
    <scope>NUCLEOTIDE SEQUENCE [LARGE SCALE GENOMIC DNA]</scope>
    <source>
        <strain evidence="12 13">RmlP001</strain>
    </source>
</reference>
<keyword evidence="9 11" id="KW-0472">Membrane</keyword>
<feature type="transmembrane region" description="Helical" evidence="11">
    <location>
        <begin position="152"/>
        <end position="177"/>
    </location>
</feature>
<evidence type="ECO:0000256" key="3">
    <source>
        <dbReference type="ARBA" id="ARBA00022448"/>
    </source>
</evidence>
<comment type="similarity">
    <text evidence="2">Belongs to the inorganic phosphate transporter (PiT) (TC 2.A.20) family. Pit subfamily.</text>
</comment>
<keyword evidence="7" id="KW-0769">Symport</keyword>
<proteinExistence type="inferred from homology"/>
<keyword evidence="8 11" id="KW-1133">Transmembrane helix</keyword>
<gene>
    <name evidence="12" type="ORF">D3272_14915</name>
</gene>
<keyword evidence="4" id="KW-1003">Cell membrane</keyword>
<dbReference type="GO" id="GO:0005886">
    <property type="term" value="C:plasma membrane"/>
    <property type="evidence" value="ECO:0007669"/>
    <property type="project" value="UniProtKB-SubCell"/>
</dbReference>
<sequence>MLALIEPGSTTAIVFLSICLVLVLVFEFSNGFHDTANAVATVIYTHSLKAQVAVVWSGVWNFLGVMLGGIAVAYALVELIPPDALSPPDGGIAAGMLAAIFISALGWNVATWLFGIPNSSSHALIGALVGIGVEDSLRNGRPLGQGVDWHQVWSVLLSLLVSPILGFGLAMAAFWLLKRTVHDQHLYEPPKEEKPPIWWMRGILILTCTGVSFAHGTNDGQKSIGLIMLTIIGLFPASYALNTAMTGDELHRIAGDMPTAADLIGRYGDDRRQLGVTAAQAIGAGFGRASAGTALPEPERPALRNDMNLVLAELKTAGEAKGIAAPDKARAHEIHETLMGTAQYVPWWVRVLSAVCLGAGTMIGYKRIVTTLGERLGKQHLAPAQGAAAEIVAAGLIGGAGFSGFPVSTTHVVTGGIAGTMVGSGAGIQPATLKRIAAAWVLTLPATVAISAGIFYLLS</sequence>
<evidence type="ECO:0000256" key="8">
    <source>
        <dbReference type="ARBA" id="ARBA00022989"/>
    </source>
</evidence>
<feature type="transmembrane region" description="Helical" evidence="11">
    <location>
        <begin position="223"/>
        <end position="242"/>
    </location>
</feature>
<dbReference type="GO" id="GO:0015293">
    <property type="term" value="F:symporter activity"/>
    <property type="evidence" value="ECO:0007669"/>
    <property type="project" value="UniProtKB-KW"/>
</dbReference>
<evidence type="ECO:0000256" key="1">
    <source>
        <dbReference type="ARBA" id="ARBA00004651"/>
    </source>
</evidence>
<feature type="transmembrane region" description="Helical" evidence="11">
    <location>
        <begin position="437"/>
        <end position="458"/>
    </location>
</feature>
<feature type="transmembrane region" description="Helical" evidence="11">
    <location>
        <begin position="53"/>
        <end position="80"/>
    </location>
</feature>
<evidence type="ECO:0000313" key="12">
    <source>
        <dbReference type="EMBL" id="RYB03889.1"/>
    </source>
</evidence>
<accession>A0A4Q2RBJ1</accession>
<feature type="transmembrane region" description="Helical" evidence="11">
    <location>
        <begin position="198"/>
        <end position="217"/>
    </location>
</feature>
<dbReference type="PANTHER" id="PTHR11101">
    <property type="entry name" value="PHOSPHATE TRANSPORTER"/>
    <property type="match status" value="1"/>
</dbReference>
<evidence type="ECO:0000256" key="10">
    <source>
        <dbReference type="ARBA" id="ARBA00047348"/>
    </source>
</evidence>
<evidence type="ECO:0000256" key="9">
    <source>
        <dbReference type="ARBA" id="ARBA00023136"/>
    </source>
</evidence>
<dbReference type="OrthoDB" id="9779554at2"/>
<feature type="transmembrane region" description="Helical" evidence="11">
    <location>
        <begin position="12"/>
        <end position="33"/>
    </location>
</feature>
<dbReference type="RefSeq" id="WP_129220006.1">
    <property type="nucleotide sequence ID" value="NZ_QYBC01000012.1"/>
</dbReference>